<name>A0ABV3L218_9RHOB</name>
<dbReference type="InterPro" id="IPR003772">
    <property type="entry name" value="YceD"/>
</dbReference>
<gene>
    <name evidence="2" type="ORF">AB0T83_02230</name>
</gene>
<protein>
    <submittedName>
        <fullName evidence="2">DUF177 domain-containing protein</fullName>
    </submittedName>
</protein>
<organism evidence="2 3">
    <name type="scientific">Meridianimarinicoccus marinus</name>
    <dbReference type="NCBI Taxonomy" id="3231483"/>
    <lineage>
        <taxon>Bacteria</taxon>
        <taxon>Pseudomonadati</taxon>
        <taxon>Pseudomonadota</taxon>
        <taxon>Alphaproteobacteria</taxon>
        <taxon>Rhodobacterales</taxon>
        <taxon>Paracoccaceae</taxon>
        <taxon>Meridianimarinicoccus</taxon>
    </lineage>
</organism>
<dbReference type="RefSeq" id="WP_366191180.1">
    <property type="nucleotide sequence ID" value="NZ_JBFBVU010000002.1"/>
</dbReference>
<reference evidence="2 3" key="1">
    <citation type="submission" date="2024-07" db="EMBL/GenBank/DDBJ databases">
        <authorList>
            <person name="Kang M."/>
        </authorList>
    </citation>
    <scope>NUCLEOTIDE SEQUENCE [LARGE SCALE GENOMIC DNA]</scope>
    <source>
        <strain evidence="2 3">DFM31</strain>
    </source>
</reference>
<feature type="region of interest" description="Disordered" evidence="1">
    <location>
        <begin position="165"/>
        <end position="191"/>
    </location>
</feature>
<comment type="caution">
    <text evidence="2">The sequence shown here is derived from an EMBL/GenBank/DDBJ whole genome shotgun (WGS) entry which is preliminary data.</text>
</comment>
<dbReference type="EMBL" id="JBFBVU010000002">
    <property type="protein sequence ID" value="MEV8465599.1"/>
    <property type="molecule type" value="Genomic_DNA"/>
</dbReference>
<dbReference type="Pfam" id="PF02620">
    <property type="entry name" value="YceD"/>
    <property type="match status" value="1"/>
</dbReference>
<sequence>MTQETPNDRPASDRRIRLDSLRQRRAHDFAVRLTREEMEAAAGRLGLIALDKARLTCTLRPSGQHDWDLDGQIGATVTQACVVTLAPVRSRIDEPLTRRFRADYVEAEIEEDAEIEMPEDDALEPLPAALDFLALFEESLSLALPPYPRAEGAEVIEQSFAEPGVKPLTDEDTKPFAGLAGLRDKLKGGEN</sequence>
<accession>A0ABV3L218</accession>
<feature type="compositionally biased region" description="Basic and acidic residues" evidence="1">
    <location>
        <begin position="182"/>
        <end position="191"/>
    </location>
</feature>
<dbReference type="Proteomes" id="UP001553161">
    <property type="component" value="Unassembled WGS sequence"/>
</dbReference>
<evidence type="ECO:0000256" key="1">
    <source>
        <dbReference type="SAM" id="MobiDB-lite"/>
    </source>
</evidence>
<evidence type="ECO:0000313" key="2">
    <source>
        <dbReference type="EMBL" id="MEV8465599.1"/>
    </source>
</evidence>
<evidence type="ECO:0000313" key="3">
    <source>
        <dbReference type="Proteomes" id="UP001553161"/>
    </source>
</evidence>
<keyword evidence="3" id="KW-1185">Reference proteome</keyword>
<proteinExistence type="predicted"/>